<keyword evidence="4" id="KW-1185">Reference proteome</keyword>
<comment type="caution">
    <text evidence="3">The sequence shown here is derived from an EMBL/GenBank/DDBJ whole genome shotgun (WGS) entry which is preliminary data.</text>
</comment>
<dbReference type="GO" id="GO:0035243">
    <property type="term" value="F:protein-arginine omega-N symmetric methyltransferase activity"/>
    <property type="evidence" value="ECO:0007669"/>
    <property type="project" value="TreeGrafter"/>
</dbReference>
<dbReference type="GO" id="GO:0032259">
    <property type="term" value="P:methylation"/>
    <property type="evidence" value="ECO:0007669"/>
    <property type="project" value="UniProtKB-KW"/>
</dbReference>
<dbReference type="InterPro" id="IPR029063">
    <property type="entry name" value="SAM-dependent_MTases_sf"/>
</dbReference>
<evidence type="ECO:0000256" key="1">
    <source>
        <dbReference type="ARBA" id="ARBA00022603"/>
    </source>
</evidence>
<reference evidence="3 4" key="1">
    <citation type="submission" date="2018-07" db="EMBL/GenBank/DDBJ databases">
        <title>Genomic Encyclopedia of Type Strains, Phase III (KMG-III): the genomes of soil and plant-associated and newly described type strains.</title>
        <authorList>
            <person name="Whitman W."/>
        </authorList>
    </citation>
    <scope>NUCLEOTIDE SEQUENCE [LARGE SCALE GENOMIC DNA]</scope>
    <source>
        <strain evidence="3 4">CECT 8488</strain>
    </source>
</reference>
<name>A0A3D9HY08_9PROT</name>
<dbReference type="AlphaFoldDB" id="A0A3D9HY08"/>
<dbReference type="Gene3D" id="3.40.50.12710">
    <property type="match status" value="1"/>
</dbReference>
<dbReference type="OrthoDB" id="9794208at2"/>
<evidence type="ECO:0000256" key="2">
    <source>
        <dbReference type="ARBA" id="ARBA00022679"/>
    </source>
</evidence>
<proteinExistence type="predicted"/>
<keyword evidence="1 3" id="KW-0489">Methyltransferase</keyword>
<dbReference type="PANTHER" id="PTHR12049">
    <property type="entry name" value="PROTEIN ARGININE METHYLTRANSFERASE NDUFAF7, MITOCHONDRIAL"/>
    <property type="match status" value="1"/>
</dbReference>
<dbReference type="SUPFAM" id="SSF53335">
    <property type="entry name" value="S-adenosyl-L-methionine-dependent methyltransferases"/>
    <property type="match status" value="1"/>
</dbReference>
<keyword evidence="2 3" id="KW-0808">Transferase</keyword>
<dbReference type="Proteomes" id="UP000256845">
    <property type="component" value="Unassembled WGS sequence"/>
</dbReference>
<accession>A0A3D9HY08</accession>
<dbReference type="Pfam" id="PF02636">
    <property type="entry name" value="Methyltransf_28"/>
    <property type="match status" value="1"/>
</dbReference>
<dbReference type="InterPro" id="IPR038375">
    <property type="entry name" value="NDUFAF7_sf"/>
</dbReference>
<sequence>MTGLMDLIRRRITLDGPMSLADYMAECLGHPEHGYYMTRDPFGVAGDFITAPEVSQMFGELLGLWLVECWKQRDCPGNITLVELGPGRGTLMADMLRAARMAPDFLEALTIHLVETSPVLRGHQEKTLKNHTVTWHDSMDSVPQEGVLFAVANELFDALPIHQLMMTETGWRERMIGLDTERSRLVWGLSPGVPGLIAQMNPRLSGEANPGDIAEICPAGLGLARELGRRINETDGVGLFIDYGYVKSACGDSLQALKGHQYTDPLAEPGEADLTAHVDFENLGLSFRLTGARPAPVLTQGEFLGRLGLAMRAQSLARNADAARIENLQAAYDRLVGPEQMGELFKVLGVGSRDHPDLPGFD</sequence>
<gene>
    <name evidence="3" type="ORF">DFP90_1011102</name>
</gene>
<dbReference type="PANTHER" id="PTHR12049:SF7">
    <property type="entry name" value="PROTEIN ARGININE METHYLTRANSFERASE NDUFAF7, MITOCHONDRIAL"/>
    <property type="match status" value="1"/>
</dbReference>
<protein>
    <submittedName>
        <fullName evidence="3">SAM-dependent MidA family methyltransferase</fullName>
    </submittedName>
</protein>
<dbReference type="RefSeq" id="WP_115935364.1">
    <property type="nucleotide sequence ID" value="NZ_QRDW01000001.1"/>
</dbReference>
<evidence type="ECO:0000313" key="4">
    <source>
        <dbReference type="Proteomes" id="UP000256845"/>
    </source>
</evidence>
<dbReference type="EMBL" id="QRDW01000001">
    <property type="protein sequence ID" value="RED54299.1"/>
    <property type="molecule type" value="Genomic_DNA"/>
</dbReference>
<organism evidence="3 4">
    <name type="scientific">Aestuariispira insulae</name>
    <dbReference type="NCBI Taxonomy" id="1461337"/>
    <lineage>
        <taxon>Bacteria</taxon>
        <taxon>Pseudomonadati</taxon>
        <taxon>Pseudomonadota</taxon>
        <taxon>Alphaproteobacteria</taxon>
        <taxon>Rhodospirillales</taxon>
        <taxon>Kiloniellaceae</taxon>
        <taxon>Aestuariispira</taxon>
    </lineage>
</organism>
<evidence type="ECO:0000313" key="3">
    <source>
        <dbReference type="EMBL" id="RED54299.1"/>
    </source>
</evidence>
<dbReference type="InterPro" id="IPR003788">
    <property type="entry name" value="NDUFAF7"/>
</dbReference>